<dbReference type="FunFam" id="1.10.520.10:FF:000001">
    <property type="entry name" value="Peroxidase"/>
    <property type="match status" value="1"/>
</dbReference>
<evidence type="ECO:0000256" key="1">
    <source>
        <dbReference type="ARBA" id="ARBA00000189"/>
    </source>
</evidence>
<gene>
    <name evidence="23" type="ORF">RND81_01G151400</name>
</gene>
<dbReference type="InterPro" id="IPR000823">
    <property type="entry name" value="Peroxidase_pln"/>
</dbReference>
<protein>
    <recommendedName>
        <fullName evidence="4 21">Peroxidase</fullName>
        <ecNumber evidence="4 21">1.11.1.7</ecNumber>
    </recommendedName>
</protein>
<evidence type="ECO:0000256" key="18">
    <source>
        <dbReference type="PIRSR" id="PIRSR600823-3"/>
    </source>
</evidence>
<keyword evidence="6 21" id="KW-0575">Peroxidase</keyword>
<dbReference type="Pfam" id="PF00141">
    <property type="entry name" value="peroxidase"/>
    <property type="match status" value="1"/>
</dbReference>
<evidence type="ECO:0000256" key="10">
    <source>
        <dbReference type="ARBA" id="ARBA00022837"/>
    </source>
</evidence>
<keyword evidence="10 18" id="KW-0106">Calcium</keyword>
<feature type="binding site" evidence="18">
    <location>
        <position position="101"/>
    </location>
    <ligand>
        <name>Ca(2+)</name>
        <dbReference type="ChEBI" id="CHEBI:29108"/>
        <label>1</label>
    </ligand>
</feature>
<evidence type="ECO:0000256" key="14">
    <source>
        <dbReference type="ARBA" id="ARBA00023180"/>
    </source>
</evidence>
<comment type="catalytic activity">
    <reaction evidence="1 21">
        <text>2 a phenolic donor + H2O2 = 2 a phenolic radical donor + 2 H2O</text>
        <dbReference type="Rhea" id="RHEA:56136"/>
        <dbReference type="ChEBI" id="CHEBI:15377"/>
        <dbReference type="ChEBI" id="CHEBI:16240"/>
        <dbReference type="ChEBI" id="CHEBI:139520"/>
        <dbReference type="ChEBI" id="CHEBI:139521"/>
        <dbReference type="EC" id="1.11.1.7"/>
    </reaction>
</comment>
<dbReference type="PROSITE" id="PS50873">
    <property type="entry name" value="PEROXIDASE_4"/>
    <property type="match status" value="1"/>
</dbReference>
<feature type="binding site" evidence="18">
    <location>
        <position position="103"/>
    </location>
    <ligand>
        <name>Ca(2+)</name>
        <dbReference type="ChEBI" id="CHEBI:29108"/>
        <label>1</label>
    </ligand>
</feature>
<feature type="domain" description="Plant heme peroxidase family profile" evidence="22">
    <location>
        <begin position="54"/>
        <end position="353"/>
    </location>
</feature>
<evidence type="ECO:0000256" key="8">
    <source>
        <dbReference type="ARBA" id="ARBA00022723"/>
    </source>
</evidence>
<evidence type="ECO:0000256" key="5">
    <source>
        <dbReference type="ARBA" id="ARBA00022525"/>
    </source>
</evidence>
<feature type="binding site" evidence="18">
    <location>
        <position position="282"/>
    </location>
    <ligand>
        <name>Ca(2+)</name>
        <dbReference type="ChEBI" id="CHEBI:29108"/>
        <label>2</label>
    </ligand>
</feature>
<feature type="signal peptide" evidence="21">
    <location>
        <begin position="1"/>
        <end position="27"/>
    </location>
</feature>
<evidence type="ECO:0000256" key="19">
    <source>
        <dbReference type="PIRSR" id="PIRSR600823-4"/>
    </source>
</evidence>
<evidence type="ECO:0000256" key="4">
    <source>
        <dbReference type="ARBA" id="ARBA00012313"/>
    </source>
</evidence>
<evidence type="ECO:0000256" key="17">
    <source>
        <dbReference type="PIRSR" id="PIRSR600823-2"/>
    </source>
</evidence>
<feature type="binding site" description="axial binding residue" evidence="18">
    <location>
        <position position="222"/>
    </location>
    <ligand>
        <name>heme b</name>
        <dbReference type="ChEBI" id="CHEBI:60344"/>
    </ligand>
    <ligandPart>
        <name>Fe</name>
        <dbReference type="ChEBI" id="CHEBI:18248"/>
    </ligandPart>
</feature>
<organism evidence="23 24">
    <name type="scientific">Saponaria officinalis</name>
    <name type="common">Common soapwort</name>
    <name type="synonym">Lychnis saponaria</name>
    <dbReference type="NCBI Taxonomy" id="3572"/>
    <lineage>
        <taxon>Eukaryota</taxon>
        <taxon>Viridiplantae</taxon>
        <taxon>Streptophyta</taxon>
        <taxon>Embryophyta</taxon>
        <taxon>Tracheophyta</taxon>
        <taxon>Spermatophyta</taxon>
        <taxon>Magnoliopsida</taxon>
        <taxon>eudicotyledons</taxon>
        <taxon>Gunneridae</taxon>
        <taxon>Pentapetalae</taxon>
        <taxon>Caryophyllales</taxon>
        <taxon>Caryophyllaceae</taxon>
        <taxon>Caryophylleae</taxon>
        <taxon>Saponaria</taxon>
    </lineage>
</organism>
<evidence type="ECO:0000256" key="9">
    <source>
        <dbReference type="ARBA" id="ARBA00022729"/>
    </source>
</evidence>
<dbReference type="GO" id="GO:0006979">
    <property type="term" value="P:response to oxidative stress"/>
    <property type="evidence" value="ECO:0007669"/>
    <property type="project" value="UniProtKB-UniRule"/>
</dbReference>
<feature type="binding site" evidence="18">
    <location>
        <position position="105"/>
    </location>
    <ligand>
        <name>Ca(2+)</name>
        <dbReference type="ChEBI" id="CHEBI:29108"/>
        <label>1</label>
    </ligand>
</feature>
<keyword evidence="12 18" id="KW-0408">Iron</keyword>
<dbReference type="EMBL" id="JBDFQZ010000001">
    <property type="protein sequence ID" value="KAK9757247.1"/>
    <property type="molecule type" value="Genomic_DNA"/>
</dbReference>
<feature type="site" description="Transition state stabilizer" evidence="19">
    <location>
        <position position="91"/>
    </location>
</feature>
<feature type="chain" id="PRO_5043107615" description="Peroxidase" evidence="21">
    <location>
        <begin position="28"/>
        <end position="354"/>
    </location>
</feature>
<comment type="cofactor">
    <cofactor evidence="18 21">
        <name>Ca(2+)</name>
        <dbReference type="ChEBI" id="CHEBI:29108"/>
    </cofactor>
    <text evidence="18 21">Binds 2 calcium ions per subunit.</text>
</comment>
<evidence type="ECO:0000256" key="15">
    <source>
        <dbReference type="ARBA" id="ARBA00023324"/>
    </source>
</evidence>
<keyword evidence="11 21" id="KW-0560">Oxidoreductase</keyword>
<accession>A0AAW1NFH8</accession>
<evidence type="ECO:0000256" key="7">
    <source>
        <dbReference type="ARBA" id="ARBA00022617"/>
    </source>
</evidence>
<dbReference type="PRINTS" id="PR00461">
    <property type="entry name" value="PLPEROXIDASE"/>
</dbReference>
<evidence type="ECO:0000313" key="23">
    <source>
        <dbReference type="EMBL" id="KAK9757247.1"/>
    </source>
</evidence>
<keyword evidence="14" id="KW-0325">Glycoprotein</keyword>
<name>A0AAW1NFH8_SAPOF</name>
<keyword evidence="13 20" id="KW-1015">Disulfide bond</keyword>
<dbReference type="GO" id="GO:0046872">
    <property type="term" value="F:metal ion binding"/>
    <property type="evidence" value="ECO:0007669"/>
    <property type="project" value="UniProtKB-UniRule"/>
</dbReference>
<dbReference type="CDD" id="cd00693">
    <property type="entry name" value="secretory_peroxidase"/>
    <property type="match status" value="1"/>
</dbReference>
<reference evidence="23" key="1">
    <citation type="submission" date="2024-03" db="EMBL/GenBank/DDBJ databases">
        <title>WGS assembly of Saponaria officinalis var. Norfolk2.</title>
        <authorList>
            <person name="Jenkins J."/>
            <person name="Shu S."/>
            <person name="Grimwood J."/>
            <person name="Barry K."/>
            <person name="Goodstein D."/>
            <person name="Schmutz J."/>
            <person name="Leebens-Mack J."/>
            <person name="Osbourn A."/>
        </authorList>
    </citation>
    <scope>NUCLEOTIDE SEQUENCE [LARGE SCALE GENOMIC DNA]</scope>
    <source>
        <strain evidence="23">JIC</strain>
    </source>
</reference>
<comment type="cofactor">
    <cofactor evidence="18 21">
        <name>heme b</name>
        <dbReference type="ChEBI" id="CHEBI:60344"/>
    </cofactor>
    <text evidence="18 21">Binds 1 heme b (iron(II)-protoporphyrin IX) group per subunit.</text>
</comment>
<feature type="binding site" evidence="18">
    <location>
        <position position="96"/>
    </location>
    <ligand>
        <name>Ca(2+)</name>
        <dbReference type="ChEBI" id="CHEBI:29108"/>
        <label>1</label>
    </ligand>
</feature>
<dbReference type="GO" id="GO:0005576">
    <property type="term" value="C:extracellular region"/>
    <property type="evidence" value="ECO:0007669"/>
    <property type="project" value="UniProtKB-SubCell"/>
</dbReference>
<evidence type="ECO:0000256" key="13">
    <source>
        <dbReference type="ARBA" id="ARBA00023157"/>
    </source>
</evidence>
<dbReference type="GO" id="GO:0042744">
    <property type="term" value="P:hydrogen peroxide catabolic process"/>
    <property type="evidence" value="ECO:0007669"/>
    <property type="project" value="UniProtKB-KW"/>
</dbReference>
<dbReference type="PANTHER" id="PTHR31235">
    <property type="entry name" value="PEROXIDASE 25-RELATED"/>
    <property type="match status" value="1"/>
</dbReference>
<evidence type="ECO:0000313" key="24">
    <source>
        <dbReference type="Proteomes" id="UP001443914"/>
    </source>
</evidence>
<comment type="function">
    <text evidence="2">Removal of H(2)O(2), oxidation of toxic reductants, biosynthesis and degradation of lignin, suberization, auxin catabolism, response to environmental stresses such as wounding, pathogen attack and oxidative stress. These functions might be dependent on each isozyme/isoform in each plant tissue.</text>
</comment>
<evidence type="ECO:0000256" key="6">
    <source>
        <dbReference type="ARBA" id="ARBA00022559"/>
    </source>
</evidence>
<evidence type="ECO:0000256" key="21">
    <source>
        <dbReference type="RuleBase" id="RU362060"/>
    </source>
</evidence>
<dbReference type="EC" id="1.11.1.7" evidence="4 21"/>
<dbReference type="InterPro" id="IPR033905">
    <property type="entry name" value="Secretory_peroxidase"/>
</dbReference>
<feature type="binding site" evidence="18">
    <location>
        <position position="117"/>
    </location>
    <ligand>
        <name>Ca(2+)</name>
        <dbReference type="ChEBI" id="CHEBI:29108"/>
        <label>1</label>
    </ligand>
</feature>
<feature type="disulfide bond" evidence="20">
    <location>
        <begin position="97"/>
        <end position="102"/>
    </location>
</feature>
<dbReference type="Gene3D" id="1.10.420.10">
    <property type="entry name" value="Peroxidase, domain 2"/>
    <property type="match status" value="1"/>
</dbReference>
<feature type="binding site" evidence="18">
    <location>
        <position position="223"/>
    </location>
    <ligand>
        <name>Ca(2+)</name>
        <dbReference type="ChEBI" id="CHEBI:29108"/>
        <label>2</label>
    </ligand>
</feature>
<dbReference type="Proteomes" id="UP001443914">
    <property type="component" value="Unassembled WGS sequence"/>
</dbReference>
<keyword evidence="9 21" id="KW-0732">Signal</keyword>
<keyword evidence="24" id="KW-1185">Reference proteome</keyword>
<evidence type="ECO:0000256" key="11">
    <source>
        <dbReference type="ARBA" id="ARBA00023002"/>
    </source>
</evidence>
<keyword evidence="5 21" id="KW-0964">Secreted</keyword>
<evidence type="ECO:0000256" key="12">
    <source>
        <dbReference type="ARBA" id="ARBA00023004"/>
    </source>
</evidence>
<proteinExistence type="inferred from homology"/>
<evidence type="ECO:0000256" key="16">
    <source>
        <dbReference type="PIRSR" id="PIRSR600823-1"/>
    </source>
</evidence>
<comment type="subcellular location">
    <subcellularLocation>
        <location evidence="21">Secreted</location>
    </subcellularLocation>
</comment>
<evidence type="ECO:0000256" key="3">
    <source>
        <dbReference type="ARBA" id="ARBA00006873"/>
    </source>
</evidence>
<keyword evidence="7 21" id="KW-0349">Heme</keyword>
<keyword evidence="8 18" id="KW-0479">Metal-binding</keyword>
<feature type="binding site" evidence="18">
    <location>
        <position position="99"/>
    </location>
    <ligand>
        <name>Ca(2+)</name>
        <dbReference type="ChEBI" id="CHEBI:29108"/>
        <label>1</label>
    </ligand>
</feature>
<feature type="disulfide bond" evidence="20">
    <location>
        <begin position="149"/>
        <end position="349"/>
    </location>
</feature>
<dbReference type="PROSITE" id="PS00435">
    <property type="entry name" value="PEROXIDASE_1"/>
    <property type="match status" value="1"/>
</dbReference>
<feature type="binding site" evidence="18">
    <location>
        <position position="274"/>
    </location>
    <ligand>
        <name>Ca(2+)</name>
        <dbReference type="ChEBI" id="CHEBI:29108"/>
        <label>2</label>
    </ligand>
</feature>
<dbReference type="InterPro" id="IPR019793">
    <property type="entry name" value="Peroxidases_heam-ligand_BS"/>
</dbReference>
<comment type="similarity">
    <text evidence="3">Belongs to the peroxidase family. Ascorbate peroxidase subfamily.</text>
</comment>
<keyword evidence="15 21" id="KW-0376">Hydrogen peroxide</keyword>
<evidence type="ECO:0000256" key="20">
    <source>
        <dbReference type="PIRSR" id="PIRSR600823-5"/>
    </source>
</evidence>
<feature type="disulfide bond" evidence="20">
    <location>
        <begin position="64"/>
        <end position="143"/>
    </location>
</feature>
<dbReference type="InterPro" id="IPR002016">
    <property type="entry name" value="Haem_peroxidase"/>
</dbReference>
<dbReference type="InterPro" id="IPR010255">
    <property type="entry name" value="Haem_peroxidase_sf"/>
</dbReference>
<comment type="caution">
    <text evidence="23">The sequence shown here is derived from an EMBL/GenBank/DDBJ whole genome shotgun (WGS) entry which is preliminary data.</text>
</comment>
<evidence type="ECO:0000259" key="22">
    <source>
        <dbReference type="PROSITE" id="PS50873"/>
    </source>
</evidence>
<comment type="similarity">
    <text evidence="21">Belongs to the peroxidase family. Classical plant (class III) peroxidase subfamily.</text>
</comment>
<evidence type="ECO:0000256" key="2">
    <source>
        <dbReference type="ARBA" id="ARBA00002322"/>
    </source>
</evidence>
<feature type="disulfide bond" evidence="20">
    <location>
        <begin position="229"/>
        <end position="261"/>
    </location>
</feature>
<feature type="binding site" evidence="17">
    <location>
        <position position="192"/>
    </location>
    <ligand>
        <name>substrate</name>
    </ligand>
</feature>
<dbReference type="GO" id="GO:0020037">
    <property type="term" value="F:heme binding"/>
    <property type="evidence" value="ECO:0007669"/>
    <property type="project" value="UniProtKB-UniRule"/>
</dbReference>
<dbReference type="SUPFAM" id="SSF48113">
    <property type="entry name" value="Heme-dependent peroxidases"/>
    <property type="match status" value="1"/>
</dbReference>
<sequence length="354" mass="38975">MVSKACCLVLLTIFCAFLICNAGGALSRPKFIRKLDEHEHDEKHGDSDDQTNGKLKKFFYKESCPNAEDIVRKIVTKHVDQKPTMAAKLLRLHYHDCFVRGCDGSILLDSTPGSQSEKEARPNLTLEGYDVIDEIKTEIESQCDQIVSCADILALAARDAVSFQFGKPMWKVRTGRRDGVVSSASEALLGLPSPFFNFSALVDNFALNGLSIHDLVTLSGAHTIGVAHCGTIQKRLFNFTGQGGQDPSIETSYAKTLKAKCQNPKDTTTTLEMDPDSFTSFDNHYYVNLKGQKGLFQSDAALLTNNQASGFVQDMLKKNNFFEQFAISVQRMGAIKVLSGGQGQIRKKCNVVNS</sequence>
<dbReference type="AlphaFoldDB" id="A0AAW1NFH8"/>
<dbReference type="GO" id="GO:0140825">
    <property type="term" value="F:lactoperoxidase activity"/>
    <property type="evidence" value="ECO:0007669"/>
    <property type="project" value="UniProtKB-EC"/>
</dbReference>
<feature type="active site" description="Proton acceptor" evidence="16">
    <location>
        <position position="95"/>
    </location>
</feature>
<dbReference type="PRINTS" id="PR00458">
    <property type="entry name" value="PEROXIDASE"/>
</dbReference>
<dbReference type="Gene3D" id="1.10.520.10">
    <property type="match status" value="1"/>
</dbReference>
<dbReference type="FunFam" id="1.10.420.10:FF:000008">
    <property type="entry name" value="Peroxidase"/>
    <property type="match status" value="1"/>
</dbReference>